<evidence type="ECO:0000313" key="2">
    <source>
        <dbReference type="EMBL" id="VFB04335.1"/>
    </source>
</evidence>
<dbReference type="EC" id="3.1.1.84" evidence="2"/>
<keyword evidence="2" id="KW-0378">Hydrolase</keyword>
<dbReference type="SUPFAM" id="SSF49785">
    <property type="entry name" value="Galactose-binding domain-like"/>
    <property type="match status" value="1"/>
</dbReference>
<dbReference type="Gene3D" id="3.40.50.1820">
    <property type="entry name" value="alpha/beta hydrolase"/>
    <property type="match status" value="1"/>
</dbReference>
<name>A0A4U8WGZ5_9FLAO</name>
<dbReference type="GO" id="GO:0016787">
    <property type="term" value="F:hydrolase activity"/>
    <property type="evidence" value="ECO:0007669"/>
    <property type="project" value="UniProtKB-KW"/>
</dbReference>
<dbReference type="Gene3D" id="2.60.120.260">
    <property type="entry name" value="Galactose-binding domain-like"/>
    <property type="match status" value="1"/>
</dbReference>
<dbReference type="SUPFAM" id="SSF53474">
    <property type="entry name" value="alpha/beta-Hydrolases"/>
    <property type="match status" value="1"/>
</dbReference>
<dbReference type="InterPro" id="IPR000383">
    <property type="entry name" value="Xaa-Pro-like_dom"/>
</dbReference>
<dbReference type="EMBL" id="LR215974">
    <property type="protein sequence ID" value="VFB04335.1"/>
    <property type="molecule type" value="Genomic_DNA"/>
</dbReference>
<dbReference type="InterPro" id="IPR029058">
    <property type="entry name" value="AB_hydrolase_fold"/>
</dbReference>
<dbReference type="Pfam" id="PF02129">
    <property type="entry name" value="Peptidase_S15"/>
    <property type="match status" value="1"/>
</dbReference>
<dbReference type="InterPro" id="IPR005674">
    <property type="entry name" value="CocE/Ser_esterase"/>
</dbReference>
<sequence length="756" mass="89061">MHKFNVNKFLMKIAFVVLMLFSLICFAQNIYFKLSEKDNFDSKTFQKNIEKLNVEVLKRYKNSDTIKYYDNIFRFYILNENYYKGLFYLNKIREVPAYKDLHYKDIIGIQFELYALAKLDNQKNNFNERYEDVFEKKMESLPRKSKIFLKDYFIHEEQNLKNQISNFLNTDIIKDSISLKNAIRLCRHYIAYKIAKETYNIAKPLIKKLDEQSYSVQDSIIVKTKTGNEIALYYILNKQVKQPQPSILRFSTYTRNDDYYISAAKVNSERGYNIVYACSRGVYLSKSENTPFEFEVEDVNEVIDWITKQSWSNGEIGMIGGSYDGFSQWAATKNLHPALKTIVPSASVGFGIDFPMYNNCFSPYMLQWLSYVNRITDYTTFNDEKKWLSVYNSYYKNGTAFNKLDNIYGKTNPIFQKWLAHPSFDAYWQSKIPYKKDFKKINIPVLTFTGYYDADQRGAMYYYNEHNKYNKNANHYLVIGPYGHSGVVSGVTEEYKGYKIDAFANIDIEDISYQWFDYVLKGKHKPKFLKDKVNYQVMGSNQWKSVPSIDKISNKKLRFFLNRNKLEKIKSSPGFIIQNIDFKNRRDTLESFNNEKIIDNKIYKRDFYEKLVFESEVFNDSFEINGSFSGELKASINKKDMDITINIYEKLANGQYFKLSHEYFARASYSKDNTKRILLKPNKIETIPIKNTFFTSRKIEKGSQLIILLGVRKSPDAQINYGTGKDVSQESILDAKEPLEIKWYNDSYVEIPVMQK</sequence>
<dbReference type="InterPro" id="IPR008979">
    <property type="entry name" value="Galactose-bd-like_sf"/>
</dbReference>
<protein>
    <submittedName>
        <fullName evidence="2">Cocaine esterase</fullName>
        <ecNumber evidence="2">3.1.1.84</ecNumber>
    </submittedName>
</protein>
<gene>
    <name evidence="2" type="primary">cocE_3</name>
    <name evidence="2" type="ORF">NCTC12078_02358</name>
</gene>
<evidence type="ECO:0000313" key="3">
    <source>
        <dbReference type="Proteomes" id="UP000290013"/>
    </source>
</evidence>
<dbReference type="Proteomes" id="UP000290013">
    <property type="component" value="Chromosome"/>
</dbReference>
<organism evidence="2 3">
    <name type="scientific">Chryseobacterium taihuense</name>
    <dbReference type="NCBI Taxonomy" id="1141221"/>
    <lineage>
        <taxon>Bacteria</taxon>
        <taxon>Pseudomonadati</taxon>
        <taxon>Bacteroidota</taxon>
        <taxon>Flavobacteriia</taxon>
        <taxon>Flavobacteriales</taxon>
        <taxon>Weeksellaceae</taxon>
        <taxon>Chryseobacterium group</taxon>
        <taxon>Chryseobacterium</taxon>
    </lineage>
</organism>
<proteinExistence type="predicted"/>
<feature type="domain" description="Xaa-Pro dipeptidyl-peptidase-like" evidence="1">
    <location>
        <begin position="239"/>
        <end position="485"/>
    </location>
</feature>
<dbReference type="KEGG" id="ctai:NCTC12078_02358"/>
<dbReference type="NCBIfam" id="TIGR00976">
    <property type="entry name" value="CocE_NonD"/>
    <property type="match status" value="1"/>
</dbReference>
<evidence type="ECO:0000259" key="1">
    <source>
        <dbReference type="Pfam" id="PF02129"/>
    </source>
</evidence>
<reference evidence="2 3" key="1">
    <citation type="submission" date="2019-02" db="EMBL/GenBank/DDBJ databases">
        <authorList>
            <consortium name="Pathogen Informatics"/>
        </authorList>
    </citation>
    <scope>NUCLEOTIDE SEQUENCE [LARGE SCALE GENOMIC DNA]</scope>
    <source>
        <strain evidence="2 3">3012STDY6944375</strain>
    </source>
</reference>
<dbReference type="AlphaFoldDB" id="A0A4U8WGZ5"/>
<accession>A0A4U8WGZ5</accession>
<dbReference type="Gene3D" id="1.10.3020.10">
    <property type="entry name" value="alpha-amino acid ester hydrolase ( Helical cap domain)"/>
    <property type="match status" value="1"/>
</dbReference>